<keyword evidence="2" id="KW-0547">Nucleotide-binding</keyword>
<dbReference type="InterPro" id="IPR027417">
    <property type="entry name" value="P-loop_NTPase"/>
</dbReference>
<dbReference type="InterPro" id="IPR055414">
    <property type="entry name" value="LRR_R13L4/SHOC2-like"/>
</dbReference>
<dbReference type="SUPFAM" id="SSF52540">
    <property type="entry name" value="P-loop containing nucleoside triphosphate hydrolases"/>
    <property type="match status" value="1"/>
</dbReference>
<dbReference type="InterPro" id="IPR041118">
    <property type="entry name" value="Rx_N"/>
</dbReference>
<evidence type="ECO:0000313" key="9">
    <source>
        <dbReference type="EMBL" id="WKA06720.1"/>
    </source>
</evidence>
<accession>A0ABY9DJD7</accession>
<proteinExistence type="predicted"/>
<evidence type="ECO:0000259" key="8">
    <source>
        <dbReference type="Pfam" id="PF23598"/>
    </source>
</evidence>
<dbReference type="EMBL" id="CP126663">
    <property type="protein sequence ID" value="WKA06720.1"/>
    <property type="molecule type" value="Genomic_DNA"/>
</dbReference>
<keyword evidence="3" id="KW-0611">Plant defense</keyword>
<dbReference type="Gene3D" id="3.80.10.10">
    <property type="entry name" value="Ribonuclease Inhibitor"/>
    <property type="match status" value="1"/>
</dbReference>
<dbReference type="SUPFAM" id="SSF52058">
    <property type="entry name" value="L domain-like"/>
    <property type="match status" value="1"/>
</dbReference>
<evidence type="ECO:0000256" key="1">
    <source>
        <dbReference type="ARBA" id="ARBA00022737"/>
    </source>
</evidence>
<dbReference type="Gene3D" id="1.10.10.10">
    <property type="entry name" value="Winged helix-like DNA-binding domain superfamily/Winged helix DNA-binding domain"/>
    <property type="match status" value="1"/>
</dbReference>
<dbReference type="PANTHER" id="PTHR36766:SF61">
    <property type="entry name" value="NB-ARC DOMAIN DISEASE RESISTANCE PROTEIN"/>
    <property type="match status" value="1"/>
</dbReference>
<dbReference type="Gene3D" id="1.20.5.4130">
    <property type="match status" value="1"/>
</dbReference>
<evidence type="ECO:0000259" key="6">
    <source>
        <dbReference type="Pfam" id="PF18052"/>
    </source>
</evidence>
<evidence type="ECO:0000256" key="3">
    <source>
        <dbReference type="ARBA" id="ARBA00022821"/>
    </source>
</evidence>
<dbReference type="Gene3D" id="3.40.50.300">
    <property type="entry name" value="P-loop containing nucleotide triphosphate hydrolases"/>
    <property type="match status" value="1"/>
</dbReference>
<evidence type="ECO:0000256" key="2">
    <source>
        <dbReference type="ARBA" id="ARBA00022741"/>
    </source>
</evidence>
<organism evidence="9 10">
    <name type="scientific">Vitis vinifera</name>
    <name type="common">Grape</name>
    <dbReference type="NCBI Taxonomy" id="29760"/>
    <lineage>
        <taxon>Eukaryota</taxon>
        <taxon>Viridiplantae</taxon>
        <taxon>Streptophyta</taxon>
        <taxon>Embryophyta</taxon>
        <taxon>Tracheophyta</taxon>
        <taxon>Spermatophyta</taxon>
        <taxon>Magnoliopsida</taxon>
        <taxon>eudicotyledons</taxon>
        <taxon>Gunneridae</taxon>
        <taxon>Pentapetalae</taxon>
        <taxon>rosids</taxon>
        <taxon>Vitales</taxon>
        <taxon>Vitaceae</taxon>
        <taxon>Viteae</taxon>
        <taxon>Vitis</taxon>
    </lineage>
</organism>
<dbReference type="Pfam" id="PF23559">
    <property type="entry name" value="WHD_DRP"/>
    <property type="match status" value="1"/>
</dbReference>
<dbReference type="Proteomes" id="UP001227230">
    <property type="component" value="Chromosome 16"/>
</dbReference>
<dbReference type="InterPro" id="IPR058922">
    <property type="entry name" value="WHD_DRP"/>
</dbReference>
<dbReference type="InterPro" id="IPR032675">
    <property type="entry name" value="LRR_dom_sf"/>
</dbReference>
<dbReference type="Pfam" id="PF00931">
    <property type="entry name" value="NB-ARC"/>
    <property type="match status" value="1"/>
</dbReference>
<evidence type="ECO:0000259" key="7">
    <source>
        <dbReference type="Pfam" id="PF23559"/>
    </source>
</evidence>
<name>A0ABY9DJD7_VITVI</name>
<dbReference type="Pfam" id="PF23598">
    <property type="entry name" value="LRR_14"/>
    <property type="match status" value="1"/>
</dbReference>
<dbReference type="InterPro" id="IPR002182">
    <property type="entry name" value="NB-ARC"/>
</dbReference>
<keyword evidence="10" id="KW-1185">Reference proteome</keyword>
<keyword evidence="1" id="KW-0677">Repeat</keyword>
<sequence length="867" mass="99277">MVKMELCLKLYYASFSFDISNIKHKVPNGIHSIPIAKQWLTSHFICHRRIISMAESFLFSIADNVVGKIGSLTLHEIGLAWGVKTELTKLEATLTTIKSVLLDAEEKQWKDRQLRDWLGKLKHVCYDVEDVLDEFQYQALQRQVVSHGSLKTKVLGFFSSSNPLRFSFKMGHRIKEVRERLDGISADRAQFNLQTCMERAPLVYRETTHSFVLASDVFGRGKDKEKVLELLMNSSDDDESISVIPIVGLGGLGKTTLAKLVYNDPWVVGHFKKRIWVCVSDDFDMKKVIIDIIKSIKTTVEGGSGLGLPNHNDLNMEQAQTLLRRTLGNENFFLVLDDMWNEDRQKWIELRTFLMNGAKGNKIVVTTRVHPVASIMGTVQAYILEGLPHVDCLSVFLKWAFNEGQEKQHPNLVKIGDDIVKKCNGVPLAARTLGSLLFSKFEQRDWLYVRDNDIWKLEQKEGDILPALRLSYEQLPSYLKCCFAYCSIFPKGRVLYNEDLVYMWSAQGLIEPSKKKQELDNIGDIGNRYIKELLSRSFFQDFEDYHFYFTFKMHDLMHDLASLISQPECTVIDRVNPTVSEVVRHVSFSYDLNEKEILRVVDELNNIRTIYFPFVLETSRGEPFLKACISKFKCIKMLDLGGSNFDTLPNSISNLKHLRFLNLGNNKRIKKLPNSVCKLFHLQSLWLSRCEGFKNLPKEFGNLISLRHLIITTKQRALTGIGRLESLRILRIFKCENLEFLLQGTQSLTALRSLCIASCRSLETLAPSMKQLPLLEHLVIFDCERLNSLDGNGEDHVPGLGNLRYLLLLNLPKLEALPVCSLTSLDRLEIEECPQLTERCKKTTGEDWHKISHVSKIYIDGVKTPEN</sequence>
<reference evidence="9 10" key="1">
    <citation type="journal article" date="2023" name="Hortic Res">
        <title>The complete reference genome for grapevine (Vitis vinifera L.) genetics and breeding.</title>
        <authorList>
            <person name="Shi X."/>
            <person name="Cao S."/>
            <person name="Wang X."/>
            <person name="Huang S."/>
            <person name="Wang Y."/>
            <person name="Liu Z."/>
            <person name="Liu W."/>
            <person name="Leng X."/>
            <person name="Peng Y."/>
            <person name="Wang N."/>
            <person name="Wang Y."/>
            <person name="Ma Z."/>
            <person name="Xu X."/>
            <person name="Zhang F."/>
            <person name="Xue H."/>
            <person name="Zhong H."/>
            <person name="Wang Y."/>
            <person name="Zhang K."/>
            <person name="Velt A."/>
            <person name="Avia K."/>
            <person name="Holtgrawe D."/>
            <person name="Grimplet J."/>
            <person name="Matus J.T."/>
            <person name="Ware D."/>
            <person name="Wu X."/>
            <person name="Wang H."/>
            <person name="Liu C."/>
            <person name="Fang Y."/>
            <person name="Rustenholz C."/>
            <person name="Cheng Z."/>
            <person name="Xiao H."/>
            <person name="Zhou Y."/>
        </authorList>
    </citation>
    <scope>NUCLEOTIDE SEQUENCE [LARGE SCALE GENOMIC DNA]</scope>
    <source>
        <strain evidence="10">cv. Pinot noir / PN40024</strain>
        <tissue evidence="9">Leaf</tissue>
    </source>
</reference>
<dbReference type="PRINTS" id="PR00364">
    <property type="entry name" value="DISEASERSIST"/>
</dbReference>
<keyword evidence="4" id="KW-0067">ATP-binding</keyword>
<dbReference type="PANTHER" id="PTHR36766">
    <property type="entry name" value="PLANT BROAD-SPECTRUM MILDEW RESISTANCE PROTEIN RPW8"/>
    <property type="match status" value="1"/>
</dbReference>
<dbReference type="InterPro" id="IPR038005">
    <property type="entry name" value="RX-like_CC"/>
</dbReference>
<feature type="domain" description="Disease resistance R13L4/SHOC-2-like LRR" evidence="8">
    <location>
        <begin position="629"/>
        <end position="830"/>
    </location>
</feature>
<feature type="domain" description="Disease resistance N-terminal" evidence="6">
    <location>
        <begin position="64"/>
        <end position="148"/>
    </location>
</feature>
<evidence type="ECO:0000256" key="4">
    <source>
        <dbReference type="ARBA" id="ARBA00022840"/>
    </source>
</evidence>
<dbReference type="InterPro" id="IPR036388">
    <property type="entry name" value="WH-like_DNA-bd_sf"/>
</dbReference>
<gene>
    <name evidence="9" type="ORF">VitviT2T_024608</name>
</gene>
<dbReference type="CDD" id="cd14798">
    <property type="entry name" value="RX-CC_like"/>
    <property type="match status" value="1"/>
</dbReference>
<feature type="domain" description="NB-ARC" evidence="5">
    <location>
        <begin position="222"/>
        <end position="402"/>
    </location>
</feature>
<evidence type="ECO:0000313" key="10">
    <source>
        <dbReference type="Proteomes" id="UP001227230"/>
    </source>
</evidence>
<protein>
    <recommendedName>
        <fullName evidence="11">Disease resistance protein RGA3</fullName>
    </recommendedName>
</protein>
<evidence type="ECO:0000259" key="5">
    <source>
        <dbReference type="Pfam" id="PF00931"/>
    </source>
</evidence>
<feature type="domain" description="Disease resistance protein winged helix" evidence="7">
    <location>
        <begin position="488"/>
        <end position="561"/>
    </location>
</feature>
<evidence type="ECO:0008006" key="11">
    <source>
        <dbReference type="Google" id="ProtNLM"/>
    </source>
</evidence>
<dbReference type="Pfam" id="PF18052">
    <property type="entry name" value="Rx_N"/>
    <property type="match status" value="1"/>
</dbReference>